<dbReference type="GO" id="GO:0016150">
    <property type="term" value="F:translation release factor activity, codon nonspecific"/>
    <property type="evidence" value="ECO:0007669"/>
    <property type="project" value="TreeGrafter"/>
</dbReference>
<evidence type="ECO:0000313" key="3">
    <source>
        <dbReference type="EMBL" id="RMZ16120.1"/>
    </source>
</evidence>
<dbReference type="GO" id="GO:0005762">
    <property type="term" value="C:mitochondrial large ribosomal subunit"/>
    <property type="evidence" value="ECO:0007669"/>
    <property type="project" value="TreeGrafter"/>
</dbReference>
<dbReference type="EMBL" id="QWIQ01000021">
    <property type="protein sequence ID" value="RMZ16120.1"/>
    <property type="molecule type" value="Genomic_DNA"/>
</dbReference>
<evidence type="ECO:0000259" key="2">
    <source>
        <dbReference type="Pfam" id="PF00472"/>
    </source>
</evidence>
<accession>A0A3M7HS04</accession>
<protein>
    <recommendedName>
        <fullName evidence="2">Prokaryotic-type class I peptide chain release factors domain-containing protein</fullName>
    </recommendedName>
</protein>
<dbReference type="SUPFAM" id="SSF110916">
    <property type="entry name" value="Peptidyl-tRNA hydrolase domain-like"/>
    <property type="match status" value="1"/>
</dbReference>
<name>A0A3M7HS04_HORWE</name>
<evidence type="ECO:0000313" key="4">
    <source>
        <dbReference type="Proteomes" id="UP000281468"/>
    </source>
</evidence>
<dbReference type="GO" id="GO:0004045">
    <property type="term" value="F:peptidyl-tRNA hydrolase activity"/>
    <property type="evidence" value="ECO:0007669"/>
    <property type="project" value="TreeGrafter"/>
</dbReference>
<organism evidence="3 4">
    <name type="scientific">Hortaea werneckii</name>
    <name type="common">Black yeast</name>
    <name type="synonym">Cladosporium werneckii</name>
    <dbReference type="NCBI Taxonomy" id="91943"/>
    <lineage>
        <taxon>Eukaryota</taxon>
        <taxon>Fungi</taxon>
        <taxon>Dikarya</taxon>
        <taxon>Ascomycota</taxon>
        <taxon>Pezizomycotina</taxon>
        <taxon>Dothideomycetes</taxon>
        <taxon>Dothideomycetidae</taxon>
        <taxon>Mycosphaerellales</taxon>
        <taxon>Teratosphaeriaceae</taxon>
        <taxon>Hortaea</taxon>
    </lineage>
</organism>
<comment type="caution">
    <text evidence="3">The sequence shown here is derived from an EMBL/GenBank/DDBJ whole genome shotgun (WGS) entry which is preliminary data.</text>
</comment>
<proteinExistence type="predicted"/>
<dbReference type="Pfam" id="PF00472">
    <property type="entry name" value="RF-1"/>
    <property type="match status" value="1"/>
</dbReference>
<dbReference type="GO" id="GO:0070126">
    <property type="term" value="P:mitochondrial translational termination"/>
    <property type="evidence" value="ECO:0007669"/>
    <property type="project" value="TreeGrafter"/>
</dbReference>
<dbReference type="PANTHER" id="PTHR11075:SF54">
    <property type="entry name" value="LARGE RIBOSOMAL SUBUNIT PROTEIN ML62"/>
    <property type="match status" value="1"/>
</dbReference>
<reference evidence="3 4" key="1">
    <citation type="journal article" date="2018" name="BMC Genomics">
        <title>Genomic evidence for intraspecific hybridization in a clonal and extremely halotolerant yeast.</title>
        <authorList>
            <person name="Gostincar C."/>
            <person name="Stajich J.E."/>
            <person name="Zupancic J."/>
            <person name="Zalar P."/>
            <person name="Gunde-Cimerman N."/>
        </authorList>
    </citation>
    <scope>NUCLEOTIDE SEQUENCE [LARGE SCALE GENOMIC DNA]</scope>
    <source>
        <strain evidence="3 4">EXF-171</strain>
    </source>
</reference>
<dbReference type="InterPro" id="IPR000352">
    <property type="entry name" value="Pep_chain_release_fac_I"/>
</dbReference>
<feature type="compositionally biased region" description="Basic and acidic residues" evidence="1">
    <location>
        <begin position="205"/>
        <end position="228"/>
    </location>
</feature>
<dbReference type="Gene3D" id="3.30.160.20">
    <property type="match status" value="1"/>
</dbReference>
<dbReference type="InterPro" id="IPR052104">
    <property type="entry name" value="Mito_Release_Factor_mL62"/>
</dbReference>
<gene>
    <name evidence="3" type="ORF">D0862_01381</name>
</gene>
<feature type="domain" description="Prokaryotic-type class I peptide chain release factors" evidence="2">
    <location>
        <begin position="96"/>
        <end position="231"/>
    </location>
</feature>
<feature type="region of interest" description="Disordered" evidence="1">
    <location>
        <begin position="192"/>
        <end position="241"/>
    </location>
</feature>
<dbReference type="PANTHER" id="PTHR11075">
    <property type="entry name" value="PEPTIDE CHAIN RELEASE FACTOR"/>
    <property type="match status" value="1"/>
</dbReference>
<dbReference type="Proteomes" id="UP000281468">
    <property type="component" value="Unassembled WGS sequence"/>
</dbReference>
<evidence type="ECO:0000256" key="1">
    <source>
        <dbReference type="SAM" id="MobiDB-lite"/>
    </source>
</evidence>
<sequence>MESGRAGWAAWTRRYCTMYLRRSQADSANNNPNLGQILDWENAMLRNVSLLRNARAPSSPQSWWRSYAASSKRGGDATEEELDAARKWLAQLDPDTIPRSICDISFSRSSGPGGQNVNKYAATPSVSSKATVRIPTSSILPLLPPLLRPHILASRYHAAKSSELVIQADDSRKQTENVNSAFRRLHELITDAGRQAVPGETSPEQTKRVAELQRAEAARRRKMKEFQSKKKAARRGGGRDD</sequence>
<dbReference type="VEuPathDB" id="FungiDB:BTJ68_07423"/>
<feature type="compositionally biased region" description="Basic residues" evidence="1">
    <location>
        <begin position="229"/>
        <end position="241"/>
    </location>
</feature>
<dbReference type="AlphaFoldDB" id="A0A3M7HS04"/>